<evidence type="ECO:0000256" key="2">
    <source>
        <dbReference type="SAM" id="Phobius"/>
    </source>
</evidence>
<feature type="compositionally biased region" description="Pro residues" evidence="1">
    <location>
        <begin position="263"/>
        <end position="276"/>
    </location>
</feature>
<dbReference type="InterPro" id="IPR036680">
    <property type="entry name" value="SPOR-like_sf"/>
</dbReference>
<dbReference type="Proteomes" id="UP000325372">
    <property type="component" value="Unassembled WGS sequence"/>
</dbReference>
<comment type="caution">
    <text evidence="4">The sequence shown here is derived from an EMBL/GenBank/DDBJ whole genome shotgun (WGS) entry which is preliminary data.</text>
</comment>
<name>A0A5N0TAX8_9GAMM</name>
<dbReference type="Gene3D" id="3.30.70.1070">
    <property type="entry name" value="Sporulation related repeat"/>
    <property type="match status" value="1"/>
</dbReference>
<reference evidence="4 5" key="1">
    <citation type="submission" date="2019-09" db="EMBL/GenBank/DDBJ databases">
        <title>Wenzhouxiangella sp. Genome sequencing and assembly.</title>
        <authorList>
            <person name="Zhang R."/>
        </authorList>
    </citation>
    <scope>NUCLEOTIDE SEQUENCE [LARGE SCALE GENOMIC DNA]</scope>
    <source>
        <strain evidence="4 5">W260</strain>
    </source>
</reference>
<dbReference type="GO" id="GO:0042834">
    <property type="term" value="F:peptidoglycan binding"/>
    <property type="evidence" value="ECO:0007669"/>
    <property type="project" value="InterPro"/>
</dbReference>
<dbReference type="EMBL" id="VYXP01000007">
    <property type="protein sequence ID" value="KAA9130499.1"/>
    <property type="molecule type" value="Genomic_DNA"/>
</dbReference>
<feature type="region of interest" description="Disordered" evidence="1">
    <location>
        <begin position="259"/>
        <end position="298"/>
    </location>
</feature>
<proteinExistence type="predicted"/>
<organism evidence="4 5">
    <name type="scientific">Marinihelvus fidelis</name>
    <dbReference type="NCBI Taxonomy" id="2613842"/>
    <lineage>
        <taxon>Bacteria</taxon>
        <taxon>Pseudomonadati</taxon>
        <taxon>Pseudomonadota</taxon>
        <taxon>Gammaproteobacteria</taxon>
        <taxon>Chromatiales</taxon>
        <taxon>Wenzhouxiangellaceae</taxon>
        <taxon>Marinihelvus</taxon>
    </lineage>
</organism>
<keyword evidence="2" id="KW-0472">Membrane</keyword>
<feature type="transmembrane region" description="Helical" evidence="2">
    <location>
        <begin position="48"/>
        <end position="66"/>
    </location>
</feature>
<feature type="domain" description="SPOR" evidence="3">
    <location>
        <begin position="147"/>
        <end position="225"/>
    </location>
</feature>
<dbReference type="Pfam" id="PF05036">
    <property type="entry name" value="SPOR"/>
    <property type="match status" value="1"/>
</dbReference>
<dbReference type="InterPro" id="IPR007730">
    <property type="entry name" value="SPOR-like_dom"/>
</dbReference>
<dbReference type="SUPFAM" id="SSF110997">
    <property type="entry name" value="Sporulation related repeat"/>
    <property type="match status" value="1"/>
</dbReference>
<keyword evidence="2" id="KW-1133">Transmembrane helix</keyword>
<evidence type="ECO:0000313" key="4">
    <source>
        <dbReference type="EMBL" id="KAA9130499.1"/>
    </source>
</evidence>
<gene>
    <name evidence="4" type="ORF">F3N42_12460</name>
</gene>
<sequence length="298" mass="33078">MARLNAWPARFAFTPSTAGRYNHRVPPASRHPSRNSGRWGYQATMSRLIVIALLAANLALLGYAAARVTPAQPVSQVMPQAPVEPRRWPAETPRIQLMAEMPAPATTVDPARRCWSVGPFETRQSRENTRLRLLDLADAIADRESEALVELGYWVTLPAYPSMADAVTGMQELTRAGLHDIAVVTDDTGDYRVSLGYFLQESNARRRRDQLRELGYEAETRLQREAQPRYWLDMERDRPDAFSPPPDVDASLLRSIPCGVPVPVQPSPVQPSPATPQPVDESAVAGDQVPQREALPDL</sequence>
<keyword evidence="5" id="KW-1185">Reference proteome</keyword>
<dbReference type="PROSITE" id="PS51724">
    <property type="entry name" value="SPOR"/>
    <property type="match status" value="1"/>
</dbReference>
<evidence type="ECO:0000313" key="5">
    <source>
        <dbReference type="Proteomes" id="UP000325372"/>
    </source>
</evidence>
<dbReference type="AlphaFoldDB" id="A0A5N0TAX8"/>
<evidence type="ECO:0000256" key="1">
    <source>
        <dbReference type="SAM" id="MobiDB-lite"/>
    </source>
</evidence>
<protein>
    <submittedName>
        <fullName evidence="4">SPOR domain-containing protein</fullName>
    </submittedName>
</protein>
<accession>A0A5N0TAX8</accession>
<evidence type="ECO:0000259" key="3">
    <source>
        <dbReference type="PROSITE" id="PS51724"/>
    </source>
</evidence>
<keyword evidence="2" id="KW-0812">Transmembrane</keyword>